<organism evidence="1 2">
    <name type="scientific">Polarella glacialis</name>
    <name type="common">Dinoflagellate</name>
    <dbReference type="NCBI Taxonomy" id="89957"/>
    <lineage>
        <taxon>Eukaryota</taxon>
        <taxon>Sar</taxon>
        <taxon>Alveolata</taxon>
        <taxon>Dinophyceae</taxon>
        <taxon>Suessiales</taxon>
        <taxon>Suessiaceae</taxon>
        <taxon>Polarella</taxon>
    </lineage>
</organism>
<dbReference type="AlphaFoldDB" id="A0A813JIV4"/>
<evidence type="ECO:0000313" key="2">
    <source>
        <dbReference type="Proteomes" id="UP000626109"/>
    </source>
</evidence>
<dbReference type="EMBL" id="CAJNNW010026115">
    <property type="protein sequence ID" value="CAE8682809.1"/>
    <property type="molecule type" value="Genomic_DNA"/>
</dbReference>
<dbReference type="Proteomes" id="UP000626109">
    <property type="component" value="Unassembled WGS sequence"/>
</dbReference>
<gene>
    <name evidence="1" type="ORF">PGLA2088_LOCUS23132</name>
</gene>
<reference evidence="1" key="1">
    <citation type="submission" date="2021-02" db="EMBL/GenBank/DDBJ databases">
        <authorList>
            <person name="Dougan E. K."/>
            <person name="Rhodes N."/>
            <person name="Thang M."/>
            <person name="Chan C."/>
        </authorList>
    </citation>
    <scope>NUCLEOTIDE SEQUENCE</scope>
</reference>
<protein>
    <submittedName>
        <fullName evidence="1">Uncharacterized protein</fullName>
    </submittedName>
</protein>
<comment type="caution">
    <text evidence="1">The sequence shown here is derived from an EMBL/GenBank/DDBJ whole genome shotgun (WGS) entry which is preliminary data.</text>
</comment>
<name>A0A813JIV4_POLGL</name>
<feature type="non-terminal residue" evidence="1">
    <location>
        <position position="183"/>
    </location>
</feature>
<sequence length="183" mass="20707">ERMPFYNPEHSCPQMREVDWPKVKSEMVAVADSGEERRRGFMDDSMAFEWRVYVAKVYVSRDLDFCPLGVQTVHTVDVLRRVAEFNALDLAEVFESQYLHFTSRIPMFLAALSGWPIFKLYGLLAETARGMPDFPFSSGASLGSCGGSVDFGEVLSVVRGLFDKEEPTPWDRLLTQLGFAYGL</sequence>
<feature type="non-terminal residue" evidence="1">
    <location>
        <position position="1"/>
    </location>
</feature>
<evidence type="ECO:0000313" key="1">
    <source>
        <dbReference type="EMBL" id="CAE8682809.1"/>
    </source>
</evidence>
<proteinExistence type="predicted"/>
<accession>A0A813JIV4</accession>